<dbReference type="EMBL" id="BNBD01000001">
    <property type="protein sequence ID" value="GHF26541.1"/>
    <property type="molecule type" value="Genomic_DNA"/>
</dbReference>
<protein>
    <submittedName>
        <fullName evidence="2">Uncharacterized protein</fullName>
    </submittedName>
</protein>
<dbReference type="Proteomes" id="UP000638313">
    <property type="component" value="Unassembled WGS sequence"/>
</dbReference>
<dbReference type="AlphaFoldDB" id="A0A919AUQ0"/>
<proteinExistence type="predicted"/>
<organism evidence="2 3">
    <name type="scientific">Streptomyces mashuensis</name>
    <dbReference type="NCBI Taxonomy" id="33904"/>
    <lineage>
        <taxon>Bacteria</taxon>
        <taxon>Bacillati</taxon>
        <taxon>Actinomycetota</taxon>
        <taxon>Actinomycetes</taxon>
        <taxon>Kitasatosporales</taxon>
        <taxon>Streptomycetaceae</taxon>
        <taxon>Streptomyces</taxon>
    </lineage>
</organism>
<comment type="caution">
    <text evidence="2">The sequence shown here is derived from an EMBL/GenBank/DDBJ whole genome shotgun (WGS) entry which is preliminary data.</text>
</comment>
<evidence type="ECO:0000313" key="2">
    <source>
        <dbReference type="EMBL" id="GHF26541.1"/>
    </source>
</evidence>
<gene>
    <name evidence="2" type="ORF">GCM10010218_04270</name>
</gene>
<accession>A0A919AUQ0</accession>
<reference evidence="2" key="1">
    <citation type="journal article" date="2014" name="Int. J. Syst. Evol. Microbiol.">
        <title>Complete genome sequence of Corynebacterium casei LMG S-19264T (=DSM 44701T), isolated from a smear-ripened cheese.</title>
        <authorList>
            <consortium name="US DOE Joint Genome Institute (JGI-PGF)"/>
            <person name="Walter F."/>
            <person name="Albersmeier A."/>
            <person name="Kalinowski J."/>
            <person name="Ruckert C."/>
        </authorList>
    </citation>
    <scope>NUCLEOTIDE SEQUENCE</scope>
    <source>
        <strain evidence="2">JCM 4059</strain>
    </source>
</reference>
<name>A0A919AUQ0_9ACTN</name>
<reference evidence="2" key="2">
    <citation type="submission" date="2020-09" db="EMBL/GenBank/DDBJ databases">
        <authorList>
            <person name="Sun Q."/>
            <person name="Ohkuma M."/>
        </authorList>
    </citation>
    <scope>NUCLEOTIDE SEQUENCE</scope>
    <source>
        <strain evidence="2">JCM 4059</strain>
    </source>
</reference>
<evidence type="ECO:0000256" key="1">
    <source>
        <dbReference type="SAM" id="MobiDB-lite"/>
    </source>
</evidence>
<feature type="region of interest" description="Disordered" evidence="1">
    <location>
        <begin position="74"/>
        <end position="101"/>
    </location>
</feature>
<sequence length="101" mass="10454">MVLVLALDTFDSGALVRPVGLARCPACLAERLCACLSACRFPLVPRESCGLSAAHADVQPFACHGVKGKPATAEGRHRLTLHPGDGNGQQGYQRDGEGGGV</sequence>
<keyword evidence="3" id="KW-1185">Reference proteome</keyword>
<evidence type="ECO:0000313" key="3">
    <source>
        <dbReference type="Proteomes" id="UP000638313"/>
    </source>
</evidence>